<organism evidence="1 2">
    <name type="scientific">Paenibacillus abyssi</name>
    <dbReference type="NCBI Taxonomy" id="1340531"/>
    <lineage>
        <taxon>Bacteria</taxon>
        <taxon>Bacillati</taxon>
        <taxon>Bacillota</taxon>
        <taxon>Bacilli</taxon>
        <taxon>Bacillales</taxon>
        <taxon>Paenibacillaceae</taxon>
        <taxon>Paenibacillus</taxon>
    </lineage>
</organism>
<accession>A0A917G2B2</accession>
<keyword evidence="2" id="KW-1185">Reference proteome</keyword>
<gene>
    <name evidence="1" type="ORF">GCM10010916_39100</name>
</gene>
<protein>
    <submittedName>
        <fullName evidence="1">Uncharacterized protein</fullName>
    </submittedName>
</protein>
<reference evidence="1" key="1">
    <citation type="journal article" date="2014" name="Int. J. Syst. Evol. Microbiol.">
        <title>Complete genome sequence of Corynebacterium casei LMG S-19264T (=DSM 44701T), isolated from a smear-ripened cheese.</title>
        <authorList>
            <consortium name="US DOE Joint Genome Institute (JGI-PGF)"/>
            <person name="Walter F."/>
            <person name="Albersmeier A."/>
            <person name="Kalinowski J."/>
            <person name="Ruckert C."/>
        </authorList>
    </citation>
    <scope>NUCLEOTIDE SEQUENCE</scope>
    <source>
        <strain evidence="1">CGMCC 1.12987</strain>
    </source>
</reference>
<evidence type="ECO:0000313" key="1">
    <source>
        <dbReference type="EMBL" id="GGG18446.1"/>
    </source>
</evidence>
<name>A0A917G2B2_9BACL</name>
<reference evidence="1" key="2">
    <citation type="submission" date="2020-09" db="EMBL/GenBank/DDBJ databases">
        <authorList>
            <person name="Sun Q."/>
            <person name="Zhou Y."/>
        </authorList>
    </citation>
    <scope>NUCLEOTIDE SEQUENCE</scope>
    <source>
        <strain evidence="1">CGMCC 1.12987</strain>
    </source>
</reference>
<dbReference type="RefSeq" id="WP_188532753.1">
    <property type="nucleotide sequence ID" value="NZ_BMGR01000014.1"/>
</dbReference>
<sequence>MNYFDVKAREWEKHFFKRISSEVVCNTGTGKMNMIEKVTAKFVYFRSSKNSTTHRMGRDKLRAAIAFMLYRRTTMRKQLEKFHRFNSFLMGLLRMVFSQISKIRRTAKGLRLSLRGCRFIPAGMDRDPRAIAMSKEQGIHVILASYFHLRDDLYENFRSYCRKYGVKILLDSGAWSLHSAQDQGKRVDPIRVRDLIRFVKRHRDYLYGWINLDSINNPLLTRIHQTVMERAGVTPIPVWHAQSPMEELQRIMDRYEAEVDFICIGGLAKMPDDERIKILDQVFALYPNSNFHLLGVTSINVVFRYWDKVFSLDSTFPIWSRRKRLVLTEEGQTSADKVNPSWDGEDCMAYNFDFLSRLEESYDGLEIQVPLLPKYAKIHRQLAMF</sequence>
<dbReference type="Proteomes" id="UP000644756">
    <property type="component" value="Unassembled WGS sequence"/>
</dbReference>
<evidence type="ECO:0000313" key="2">
    <source>
        <dbReference type="Proteomes" id="UP000644756"/>
    </source>
</evidence>
<dbReference type="AlphaFoldDB" id="A0A917G2B2"/>
<comment type="caution">
    <text evidence="1">The sequence shown here is derived from an EMBL/GenBank/DDBJ whole genome shotgun (WGS) entry which is preliminary data.</text>
</comment>
<dbReference type="EMBL" id="BMGR01000014">
    <property type="protein sequence ID" value="GGG18446.1"/>
    <property type="molecule type" value="Genomic_DNA"/>
</dbReference>
<proteinExistence type="predicted"/>